<evidence type="ECO:0000313" key="3">
    <source>
        <dbReference type="EMBL" id="KAG0480209.1"/>
    </source>
</evidence>
<evidence type="ECO:0000256" key="1">
    <source>
        <dbReference type="SAM" id="MobiDB-lite"/>
    </source>
</evidence>
<sequence length="265" mass="29599">MEGDFSNVKINRNHNGMELPKKVGWSKGNPKPKNQAHPTTPSNWDEVEGIKECIGGSKKETLACAKGSSTKRKVVDSSPLNSLPNNLVKLAKGMVRRKHLALLIADEAQREAAEAAALVKGLCIFADLRKYANEENRKISIENFFALCQVLDHSNTSIPKESASCQVTQPIIPYKASRLPPETSVTLSASHLGEQSFDARLEWAKVDGFKEIQDARFTLLKESQSWFLKFLEVALDAELYLDACPKKGARINLEEDPRHWMRTLQ</sequence>
<accession>A0A835R164</accession>
<gene>
    <name evidence="3" type="ORF">HPP92_011067</name>
</gene>
<protein>
    <recommendedName>
        <fullName evidence="2">DUF6857 domain-containing protein</fullName>
    </recommendedName>
</protein>
<dbReference type="Proteomes" id="UP000636800">
    <property type="component" value="Chromosome 5"/>
</dbReference>
<dbReference type="AlphaFoldDB" id="A0A835R164"/>
<proteinExistence type="predicted"/>
<comment type="caution">
    <text evidence="3">The sequence shown here is derived from an EMBL/GenBank/DDBJ whole genome shotgun (WGS) entry which is preliminary data.</text>
</comment>
<evidence type="ECO:0000259" key="2">
    <source>
        <dbReference type="Pfam" id="PF21647"/>
    </source>
</evidence>
<reference evidence="3 4" key="1">
    <citation type="journal article" date="2020" name="Nat. Food">
        <title>A phased Vanilla planifolia genome enables genetic improvement of flavour and production.</title>
        <authorList>
            <person name="Hasing T."/>
            <person name="Tang H."/>
            <person name="Brym M."/>
            <person name="Khazi F."/>
            <person name="Huang T."/>
            <person name="Chambers A.H."/>
        </authorList>
    </citation>
    <scope>NUCLEOTIDE SEQUENCE [LARGE SCALE GENOMIC DNA]</scope>
    <source>
        <tissue evidence="3">Leaf</tissue>
    </source>
</reference>
<dbReference type="EMBL" id="JADCNL010000005">
    <property type="protein sequence ID" value="KAG0480209.1"/>
    <property type="molecule type" value="Genomic_DNA"/>
</dbReference>
<dbReference type="OrthoDB" id="10256524at2759"/>
<keyword evidence="4" id="KW-1185">Reference proteome</keyword>
<feature type="region of interest" description="Disordered" evidence="1">
    <location>
        <begin position="1"/>
        <end position="45"/>
    </location>
</feature>
<name>A0A835R164_VANPL</name>
<dbReference type="InterPro" id="IPR010341">
    <property type="entry name" value="DUF936_pln"/>
</dbReference>
<evidence type="ECO:0000313" key="4">
    <source>
        <dbReference type="Proteomes" id="UP000636800"/>
    </source>
</evidence>
<feature type="domain" description="DUF6857" evidence="2">
    <location>
        <begin position="71"/>
        <end position="158"/>
    </location>
</feature>
<feature type="domain" description="DUF6857" evidence="2">
    <location>
        <begin position="190"/>
        <end position="238"/>
    </location>
</feature>
<dbReference type="InterPro" id="IPR049172">
    <property type="entry name" value="DUF6857_pln"/>
</dbReference>
<dbReference type="PANTHER" id="PTHR31928:SF2">
    <property type="entry name" value="EXPRESSED PROTEIN"/>
    <property type="match status" value="1"/>
</dbReference>
<dbReference type="Pfam" id="PF21647">
    <property type="entry name" value="DUF6857"/>
    <property type="match status" value="2"/>
</dbReference>
<dbReference type="PANTHER" id="PTHR31928">
    <property type="entry name" value="EXPRESSED PROTEIN"/>
    <property type="match status" value="1"/>
</dbReference>
<organism evidence="3 4">
    <name type="scientific">Vanilla planifolia</name>
    <name type="common">Vanilla</name>
    <dbReference type="NCBI Taxonomy" id="51239"/>
    <lineage>
        <taxon>Eukaryota</taxon>
        <taxon>Viridiplantae</taxon>
        <taxon>Streptophyta</taxon>
        <taxon>Embryophyta</taxon>
        <taxon>Tracheophyta</taxon>
        <taxon>Spermatophyta</taxon>
        <taxon>Magnoliopsida</taxon>
        <taxon>Liliopsida</taxon>
        <taxon>Asparagales</taxon>
        <taxon>Orchidaceae</taxon>
        <taxon>Vanilloideae</taxon>
        <taxon>Vanilleae</taxon>
        <taxon>Vanilla</taxon>
    </lineage>
</organism>